<feature type="transmembrane region" description="Helical" evidence="6">
    <location>
        <begin position="179"/>
        <end position="199"/>
    </location>
</feature>
<name>A0AAV9AUJ0_ACOGR</name>
<dbReference type="SUPFAM" id="SSF103481">
    <property type="entry name" value="Multidrug resistance efflux transporter EmrE"/>
    <property type="match status" value="2"/>
</dbReference>
<dbReference type="Proteomes" id="UP001179952">
    <property type="component" value="Unassembled WGS sequence"/>
</dbReference>
<dbReference type="GO" id="GO:0016020">
    <property type="term" value="C:membrane"/>
    <property type="evidence" value="ECO:0007669"/>
    <property type="project" value="UniProtKB-SubCell"/>
</dbReference>
<gene>
    <name evidence="8" type="ORF">QJS04_geneDACA006805</name>
</gene>
<evidence type="ECO:0000256" key="5">
    <source>
        <dbReference type="ARBA" id="ARBA00023136"/>
    </source>
</evidence>
<evidence type="ECO:0000256" key="2">
    <source>
        <dbReference type="ARBA" id="ARBA00007635"/>
    </source>
</evidence>
<evidence type="ECO:0000256" key="3">
    <source>
        <dbReference type="ARBA" id="ARBA00022692"/>
    </source>
</evidence>
<keyword evidence="9" id="KW-1185">Reference proteome</keyword>
<feature type="transmembrane region" description="Helical" evidence="6">
    <location>
        <begin position="103"/>
        <end position="122"/>
    </location>
</feature>
<evidence type="ECO:0000313" key="8">
    <source>
        <dbReference type="EMBL" id="KAK1267813.1"/>
    </source>
</evidence>
<proteinExistence type="inferred from homology"/>
<dbReference type="InterPro" id="IPR000620">
    <property type="entry name" value="EamA_dom"/>
</dbReference>
<feature type="transmembrane region" description="Helical" evidence="6">
    <location>
        <begin position="71"/>
        <end position="91"/>
    </location>
</feature>
<dbReference type="EMBL" id="JAUJYN010000006">
    <property type="protein sequence ID" value="KAK1267813.1"/>
    <property type="molecule type" value="Genomic_DNA"/>
</dbReference>
<accession>A0AAV9AUJ0</accession>
<reference evidence="8" key="1">
    <citation type="journal article" date="2023" name="Nat. Commun.">
        <title>Diploid and tetraploid genomes of Acorus and the evolution of monocots.</title>
        <authorList>
            <person name="Ma L."/>
            <person name="Liu K.W."/>
            <person name="Li Z."/>
            <person name="Hsiao Y.Y."/>
            <person name="Qi Y."/>
            <person name="Fu T."/>
            <person name="Tang G.D."/>
            <person name="Zhang D."/>
            <person name="Sun W.H."/>
            <person name="Liu D.K."/>
            <person name="Li Y."/>
            <person name="Chen G.Z."/>
            <person name="Liu X.D."/>
            <person name="Liao X.Y."/>
            <person name="Jiang Y.T."/>
            <person name="Yu X."/>
            <person name="Hao Y."/>
            <person name="Huang J."/>
            <person name="Zhao X.W."/>
            <person name="Ke S."/>
            <person name="Chen Y.Y."/>
            <person name="Wu W.L."/>
            <person name="Hsu J.L."/>
            <person name="Lin Y.F."/>
            <person name="Huang M.D."/>
            <person name="Li C.Y."/>
            <person name="Huang L."/>
            <person name="Wang Z.W."/>
            <person name="Zhao X."/>
            <person name="Zhong W.Y."/>
            <person name="Peng D.H."/>
            <person name="Ahmad S."/>
            <person name="Lan S."/>
            <person name="Zhang J.S."/>
            <person name="Tsai W.C."/>
            <person name="Van de Peer Y."/>
            <person name="Liu Z.J."/>
        </authorList>
    </citation>
    <scope>NUCLEOTIDE SEQUENCE</scope>
    <source>
        <strain evidence="8">SCP</strain>
    </source>
</reference>
<comment type="caution">
    <text evidence="8">The sequence shown here is derived from an EMBL/GenBank/DDBJ whole genome shotgun (WGS) entry which is preliminary data.</text>
</comment>
<feature type="transmembrane region" description="Helical" evidence="6">
    <location>
        <begin position="38"/>
        <end position="59"/>
    </location>
</feature>
<comment type="similarity">
    <text evidence="2 6">Belongs to the drug/metabolite transporter (DMT) superfamily. Plant drug/metabolite exporter (P-DME) (TC 2.A.7.4) family.</text>
</comment>
<feature type="transmembrane region" description="Helical" evidence="6">
    <location>
        <begin position="302"/>
        <end position="320"/>
    </location>
</feature>
<sequence length="349" mass="37821">MVSLSDAAPFVAMVAVECLDVGLATLGKAAMLRGLSHFIFIFYSNALASLVLLPCSFIFHRRDLPPLNFSLVFRFFLLGLIGIAMMQNLVFTGVDYSSPTLGSAMANLVPACTFFIAVVFRLERFDIKSSSSQAKLIGTLVSISGALTVTLYEGPSIYDPSHHLPHHHHPNNGLLTQNWVLGGLFFGAADLSISIWNNLQAATVKRYPAELTIVAFSCLFGSLQCAIICLFRETSSSAWKIRPDVELIAILYSAVFGTMFTLGIETWCMRKKGPVFVASFKPLGIAIAAFMSAAFLGDTLHLGSVVGAVVIVIGFYGVIWGQAKEKHGKDCISYETPLLHENSATEHSA</sequence>
<protein>
    <recommendedName>
        <fullName evidence="6">WAT1-related protein</fullName>
    </recommendedName>
</protein>
<evidence type="ECO:0000313" key="9">
    <source>
        <dbReference type="Proteomes" id="UP001179952"/>
    </source>
</evidence>
<evidence type="ECO:0000256" key="6">
    <source>
        <dbReference type="RuleBase" id="RU363077"/>
    </source>
</evidence>
<dbReference type="PANTHER" id="PTHR31218">
    <property type="entry name" value="WAT1-RELATED PROTEIN"/>
    <property type="match status" value="1"/>
</dbReference>
<feature type="transmembrane region" description="Helical" evidence="6">
    <location>
        <begin position="211"/>
        <end position="233"/>
    </location>
</feature>
<feature type="transmembrane region" description="Helical" evidence="6">
    <location>
        <begin position="134"/>
        <end position="152"/>
    </location>
</feature>
<feature type="domain" description="EamA" evidence="7">
    <location>
        <begin position="22"/>
        <end position="149"/>
    </location>
</feature>
<evidence type="ECO:0000256" key="4">
    <source>
        <dbReference type="ARBA" id="ARBA00022989"/>
    </source>
</evidence>
<keyword evidence="3 6" id="KW-0812">Transmembrane</keyword>
<reference evidence="8" key="2">
    <citation type="submission" date="2023-06" db="EMBL/GenBank/DDBJ databases">
        <authorList>
            <person name="Ma L."/>
            <person name="Liu K.-W."/>
            <person name="Li Z."/>
            <person name="Hsiao Y.-Y."/>
            <person name="Qi Y."/>
            <person name="Fu T."/>
            <person name="Tang G."/>
            <person name="Zhang D."/>
            <person name="Sun W.-H."/>
            <person name="Liu D.-K."/>
            <person name="Li Y."/>
            <person name="Chen G.-Z."/>
            <person name="Liu X.-D."/>
            <person name="Liao X.-Y."/>
            <person name="Jiang Y.-T."/>
            <person name="Yu X."/>
            <person name="Hao Y."/>
            <person name="Huang J."/>
            <person name="Zhao X.-W."/>
            <person name="Ke S."/>
            <person name="Chen Y.-Y."/>
            <person name="Wu W.-L."/>
            <person name="Hsu J.-L."/>
            <person name="Lin Y.-F."/>
            <person name="Huang M.-D."/>
            <person name="Li C.-Y."/>
            <person name="Huang L."/>
            <person name="Wang Z.-W."/>
            <person name="Zhao X."/>
            <person name="Zhong W.-Y."/>
            <person name="Peng D.-H."/>
            <person name="Ahmad S."/>
            <person name="Lan S."/>
            <person name="Zhang J.-S."/>
            <person name="Tsai W.-C."/>
            <person name="Van De Peer Y."/>
            <person name="Liu Z.-J."/>
        </authorList>
    </citation>
    <scope>NUCLEOTIDE SEQUENCE</scope>
    <source>
        <strain evidence="8">SCP</strain>
        <tissue evidence="8">Leaves</tissue>
    </source>
</reference>
<keyword evidence="5 6" id="KW-0472">Membrane</keyword>
<evidence type="ECO:0000259" key="7">
    <source>
        <dbReference type="Pfam" id="PF00892"/>
    </source>
</evidence>
<keyword evidence="4 6" id="KW-1133">Transmembrane helix</keyword>
<dbReference type="AlphaFoldDB" id="A0AAV9AUJ0"/>
<evidence type="ECO:0000256" key="1">
    <source>
        <dbReference type="ARBA" id="ARBA00004141"/>
    </source>
</evidence>
<dbReference type="GO" id="GO:0022857">
    <property type="term" value="F:transmembrane transporter activity"/>
    <property type="evidence" value="ECO:0007669"/>
    <property type="project" value="InterPro"/>
</dbReference>
<dbReference type="Pfam" id="PF00892">
    <property type="entry name" value="EamA"/>
    <property type="match status" value="2"/>
</dbReference>
<organism evidence="8 9">
    <name type="scientific">Acorus gramineus</name>
    <name type="common">Dwarf sweet flag</name>
    <dbReference type="NCBI Taxonomy" id="55184"/>
    <lineage>
        <taxon>Eukaryota</taxon>
        <taxon>Viridiplantae</taxon>
        <taxon>Streptophyta</taxon>
        <taxon>Embryophyta</taxon>
        <taxon>Tracheophyta</taxon>
        <taxon>Spermatophyta</taxon>
        <taxon>Magnoliopsida</taxon>
        <taxon>Liliopsida</taxon>
        <taxon>Acoraceae</taxon>
        <taxon>Acorus</taxon>
    </lineage>
</organism>
<comment type="subcellular location">
    <subcellularLocation>
        <location evidence="1 6">Membrane</location>
        <topology evidence="1 6">Multi-pass membrane protein</topology>
    </subcellularLocation>
</comment>
<dbReference type="InterPro" id="IPR037185">
    <property type="entry name" value="EmrE-like"/>
</dbReference>
<dbReference type="InterPro" id="IPR030184">
    <property type="entry name" value="WAT1-related"/>
</dbReference>
<feature type="transmembrane region" description="Helical" evidence="6">
    <location>
        <begin position="276"/>
        <end position="296"/>
    </location>
</feature>
<feature type="transmembrane region" description="Helical" evidence="6">
    <location>
        <begin position="245"/>
        <end position="264"/>
    </location>
</feature>
<feature type="domain" description="EamA" evidence="7">
    <location>
        <begin position="188"/>
        <end position="319"/>
    </location>
</feature>